<evidence type="ECO:0000313" key="14">
    <source>
        <dbReference type="EMBL" id="PLR14350.1"/>
    </source>
</evidence>
<dbReference type="Pfam" id="PF13620">
    <property type="entry name" value="CarboxypepD_reg"/>
    <property type="match status" value="1"/>
</dbReference>
<keyword evidence="14" id="KW-0675">Receptor</keyword>
<proteinExistence type="inferred from homology"/>
<protein>
    <submittedName>
        <fullName evidence="14">TonB-dependent receptor</fullName>
    </submittedName>
</protein>
<keyword evidence="4 8" id="KW-0812">Transmembrane</keyword>
<dbReference type="Proteomes" id="UP000234483">
    <property type="component" value="Unassembled WGS sequence"/>
</dbReference>
<dbReference type="CDD" id="cd01347">
    <property type="entry name" value="ligand_gated_channel"/>
    <property type="match status" value="1"/>
</dbReference>
<evidence type="ECO:0000256" key="1">
    <source>
        <dbReference type="ARBA" id="ARBA00004571"/>
    </source>
</evidence>
<dbReference type="InterPro" id="IPR008969">
    <property type="entry name" value="CarboxyPept-like_regulatory"/>
</dbReference>
<keyword evidence="6 8" id="KW-0472">Membrane</keyword>
<name>A0A2N5CSW1_9CAUL</name>
<accession>A0A2N5CSW1</accession>
<dbReference type="InterPro" id="IPR012910">
    <property type="entry name" value="Plug_dom"/>
</dbReference>
<dbReference type="Pfam" id="PF07715">
    <property type="entry name" value="Plug"/>
    <property type="match status" value="1"/>
</dbReference>
<reference evidence="13 16" key="2">
    <citation type="submission" date="2018-01" db="EMBL/GenBank/DDBJ databases">
        <title>Complete genome sequence of Caulobacter flavus RHGG3.</title>
        <authorList>
            <person name="Yang E."/>
        </authorList>
    </citation>
    <scope>NUCLEOTIDE SEQUENCE [LARGE SCALE GENOMIC DNA]</scope>
    <source>
        <strain evidence="13 16">RHGG3</strain>
    </source>
</reference>
<dbReference type="GO" id="GO:0009279">
    <property type="term" value="C:cell outer membrane"/>
    <property type="evidence" value="ECO:0007669"/>
    <property type="project" value="UniProtKB-SubCell"/>
</dbReference>
<keyword evidence="10" id="KW-0732">Signal</keyword>
<keyword evidence="7 8" id="KW-0998">Cell outer membrane</keyword>
<evidence type="ECO:0000256" key="4">
    <source>
        <dbReference type="ARBA" id="ARBA00022692"/>
    </source>
</evidence>
<reference evidence="14 15" key="1">
    <citation type="submission" date="2017-12" db="EMBL/GenBank/DDBJ databases">
        <title>The genome sequence of Caulobacter flavus CGMCC1 15093.</title>
        <authorList>
            <person name="Gao J."/>
            <person name="Mao X."/>
            <person name="Sun J."/>
        </authorList>
    </citation>
    <scope>NUCLEOTIDE SEQUENCE [LARGE SCALE GENOMIC DNA]</scope>
    <source>
        <strain evidence="14 15">CGMCC1 15093</strain>
    </source>
</reference>
<keyword evidence="2 8" id="KW-0813">Transport</keyword>
<evidence type="ECO:0000256" key="6">
    <source>
        <dbReference type="ARBA" id="ARBA00023136"/>
    </source>
</evidence>
<sequence>MTRASRSAAKALLLTTAALALPIAAHAAHAADAAQPAAIAAAATAVGRVVGTDGAYLVAAEVSAPGLGLRTTTDREGRFALALPAGPHKLLVRYPGLPDREVEASAGAAPITVSYADAAEMEALVVTAGPILGSQAAAIAQQRAADNIMSVVAADAIGRFPDQSAAAALSRIPGAAIERDQGQERYVQLRGAPERWTVVSIDGMNVLGAEERVFRFDSVPAVVIQSMEVNKTLTPDQPAEALAGRINIVTASPFDRRGAHVSGDIGYGEMQLGDGPQRQGSIRGSWSNDKFGVVAALAHYRRNQTTDNREITWNRDGDLDTPDDFSFRSYRLERENNAAQLGLEYRPDSGGRIFFNSLYSEFIDREQRNQYDFQLSRARTQTPANRGADSGFVDGAAYTGSWQYGRYYSDTFANTLGGDHEWADTSIKWRLNYTHTDAGAYLPLIQQNFGRLSLVYSGATSGIPDLDLYTTSGSGTTYARGTALSALPQTGSQADVLIPIVYATDTDAWTGQVDIARDWTSFGAEATFKAGVKYDMRKATGNTFSGVPGATPVLQSLAAQTGGTWSVTPRITNAQWSSDFARGWGVNYVDNIGLRQDLDALLAKATNAGLYNAAAAVQPQDRFAVDENILSAYAQNKWTLGKWEVLAGLRIESVDLESRGVVASGSSLTPLTAKQSYTDLFPSLHVNYEVTDDVQARFALISGVARPSFGEIRTSVSVNDASETVSGGNPDLKPERAFGFDTALEWYLPGAGLLSASAFYRRIDDVLYDSVATIRDDRYDVGTLDRTGYTYSTTLNGSDGKMAGIELAYMQQWRFLPGPLSGFGFQGNVTFLDGEFKTPEGVKSAFPGLSDTLVNASIFYEKYGLSARLSYQWRNDWLDEPSVDATDQTYWAATEQLDLSLRYQVRDGVTVYFDASNLTDEVGMRYQGHANRPIEAEGVGRRFMGGVRFNF</sequence>
<dbReference type="Pfam" id="PF00593">
    <property type="entry name" value="TonB_dep_Rec_b-barrel"/>
    <property type="match status" value="1"/>
</dbReference>
<evidence type="ECO:0000256" key="9">
    <source>
        <dbReference type="RuleBase" id="RU003357"/>
    </source>
</evidence>
<dbReference type="KEGG" id="cfh:C1707_15765"/>
<dbReference type="NCBIfam" id="TIGR01782">
    <property type="entry name" value="TonB-Xanth-Caul"/>
    <property type="match status" value="1"/>
</dbReference>
<feature type="signal peptide" evidence="10">
    <location>
        <begin position="1"/>
        <end position="27"/>
    </location>
</feature>
<evidence type="ECO:0000256" key="7">
    <source>
        <dbReference type="ARBA" id="ARBA00023237"/>
    </source>
</evidence>
<evidence type="ECO:0000256" key="5">
    <source>
        <dbReference type="ARBA" id="ARBA00023077"/>
    </source>
</evidence>
<dbReference type="PANTHER" id="PTHR40980">
    <property type="entry name" value="PLUG DOMAIN-CONTAINING PROTEIN"/>
    <property type="match status" value="1"/>
</dbReference>
<dbReference type="PANTHER" id="PTHR40980:SF3">
    <property type="entry name" value="TONB-DEPENDENT RECEPTOR-LIKE BETA-BARREL DOMAIN-CONTAINING PROTEIN"/>
    <property type="match status" value="1"/>
</dbReference>
<evidence type="ECO:0000259" key="12">
    <source>
        <dbReference type="Pfam" id="PF07715"/>
    </source>
</evidence>
<keyword evidence="16" id="KW-1185">Reference proteome</keyword>
<evidence type="ECO:0000313" key="16">
    <source>
        <dbReference type="Proteomes" id="UP000281192"/>
    </source>
</evidence>
<evidence type="ECO:0000259" key="11">
    <source>
        <dbReference type="Pfam" id="PF00593"/>
    </source>
</evidence>
<dbReference type="InterPro" id="IPR037066">
    <property type="entry name" value="Plug_dom_sf"/>
</dbReference>
<evidence type="ECO:0000256" key="10">
    <source>
        <dbReference type="SAM" id="SignalP"/>
    </source>
</evidence>
<dbReference type="Gene3D" id="2.170.130.10">
    <property type="entry name" value="TonB-dependent receptor, plug domain"/>
    <property type="match status" value="1"/>
</dbReference>
<dbReference type="OrthoDB" id="5476657at2"/>
<keyword evidence="5 9" id="KW-0798">TonB box</keyword>
<organism evidence="14 15">
    <name type="scientific">Caulobacter flavus</name>
    <dbReference type="NCBI Taxonomy" id="1679497"/>
    <lineage>
        <taxon>Bacteria</taxon>
        <taxon>Pseudomonadati</taxon>
        <taxon>Pseudomonadota</taxon>
        <taxon>Alphaproteobacteria</taxon>
        <taxon>Caulobacterales</taxon>
        <taxon>Caulobacteraceae</taxon>
        <taxon>Caulobacter</taxon>
    </lineage>
</organism>
<dbReference type="InterPro" id="IPR000531">
    <property type="entry name" value="Beta-barrel_TonB"/>
</dbReference>
<evidence type="ECO:0000256" key="8">
    <source>
        <dbReference type="PROSITE-ProRule" id="PRU01360"/>
    </source>
</evidence>
<dbReference type="InterPro" id="IPR010104">
    <property type="entry name" value="TonB_rcpt_bac"/>
</dbReference>
<evidence type="ECO:0000256" key="3">
    <source>
        <dbReference type="ARBA" id="ARBA00022452"/>
    </source>
</evidence>
<dbReference type="EMBL" id="PJRQ01000025">
    <property type="protein sequence ID" value="PLR14350.1"/>
    <property type="molecule type" value="Genomic_DNA"/>
</dbReference>
<comment type="similarity">
    <text evidence="8 9">Belongs to the TonB-dependent receptor family.</text>
</comment>
<dbReference type="InterPro" id="IPR039426">
    <property type="entry name" value="TonB-dep_rcpt-like"/>
</dbReference>
<feature type="chain" id="PRO_5044577855" evidence="10">
    <location>
        <begin position="28"/>
        <end position="951"/>
    </location>
</feature>
<dbReference type="Gene3D" id="2.40.170.20">
    <property type="entry name" value="TonB-dependent receptor, beta-barrel domain"/>
    <property type="match status" value="1"/>
</dbReference>
<evidence type="ECO:0000313" key="13">
    <source>
        <dbReference type="EMBL" id="AYV47598.1"/>
    </source>
</evidence>
<dbReference type="EMBL" id="CP026100">
    <property type="protein sequence ID" value="AYV47598.1"/>
    <property type="molecule type" value="Genomic_DNA"/>
</dbReference>
<keyword evidence="3 8" id="KW-1134">Transmembrane beta strand</keyword>
<dbReference type="InterPro" id="IPR036942">
    <property type="entry name" value="Beta-barrel_TonB_sf"/>
</dbReference>
<dbReference type="SUPFAM" id="SSF49464">
    <property type="entry name" value="Carboxypeptidase regulatory domain-like"/>
    <property type="match status" value="1"/>
</dbReference>
<dbReference type="Proteomes" id="UP000281192">
    <property type="component" value="Chromosome"/>
</dbReference>
<evidence type="ECO:0000256" key="2">
    <source>
        <dbReference type="ARBA" id="ARBA00022448"/>
    </source>
</evidence>
<evidence type="ECO:0000313" key="15">
    <source>
        <dbReference type="Proteomes" id="UP000234483"/>
    </source>
</evidence>
<dbReference type="RefSeq" id="WP_101713514.1">
    <property type="nucleotide sequence ID" value="NZ_CP026100.1"/>
</dbReference>
<comment type="subcellular location">
    <subcellularLocation>
        <location evidence="1 8">Cell outer membrane</location>
        <topology evidence="1 8">Multi-pass membrane protein</topology>
    </subcellularLocation>
</comment>
<dbReference type="SUPFAM" id="SSF56935">
    <property type="entry name" value="Porins"/>
    <property type="match status" value="1"/>
</dbReference>
<feature type="domain" description="TonB-dependent receptor plug" evidence="12">
    <location>
        <begin position="143"/>
        <end position="231"/>
    </location>
</feature>
<dbReference type="PROSITE" id="PS52016">
    <property type="entry name" value="TONB_DEPENDENT_REC_3"/>
    <property type="match status" value="1"/>
</dbReference>
<dbReference type="AlphaFoldDB" id="A0A2N5CSW1"/>
<feature type="domain" description="TonB-dependent receptor-like beta-barrel" evidence="11">
    <location>
        <begin position="470"/>
        <end position="918"/>
    </location>
</feature>
<gene>
    <name evidence="13" type="ORF">C1707_15765</name>
    <name evidence="14" type="ORF">CFHF_13450</name>
</gene>